<sequence>MSAYRVHELHARIGPLEVLRGVSADFPQGKLSVILGPNGAGKSTLLRAMLGLQRVSGGQVELLGRALEAWQRTERARTVAYLAQAEPLPDDFTVRQLVDLGRGGADGWLWGLFPNPLARTRPEDEAAVERALHRTDTYRLEERRLSELSGGERQRAALARALAAEPRVLLLDEPTNHLDIAYQADLLRLLRREVAGGLSAVLVLHDLNLAAVADHAVLMFQGRVLAEGTPGEVLTPANLREAYGIQVRVAQIDGRPVVLPDYG</sequence>
<dbReference type="GO" id="GO:0016887">
    <property type="term" value="F:ATP hydrolysis activity"/>
    <property type="evidence" value="ECO:0007669"/>
    <property type="project" value="InterPro"/>
</dbReference>
<dbReference type="CDD" id="cd03214">
    <property type="entry name" value="ABC_Iron-Siderophores_B12_Hemin"/>
    <property type="match status" value="1"/>
</dbReference>
<organism evidence="6 7">
    <name type="scientific">Deinobacterium chartae</name>
    <dbReference type="NCBI Taxonomy" id="521158"/>
    <lineage>
        <taxon>Bacteria</taxon>
        <taxon>Thermotogati</taxon>
        <taxon>Deinococcota</taxon>
        <taxon>Deinococci</taxon>
        <taxon>Deinococcales</taxon>
        <taxon>Deinococcaceae</taxon>
        <taxon>Deinobacterium</taxon>
    </lineage>
</organism>
<evidence type="ECO:0000313" key="6">
    <source>
        <dbReference type="EMBL" id="MBB6098730.1"/>
    </source>
</evidence>
<evidence type="ECO:0000259" key="5">
    <source>
        <dbReference type="PROSITE" id="PS50893"/>
    </source>
</evidence>
<dbReference type="PROSITE" id="PS50893">
    <property type="entry name" value="ABC_TRANSPORTER_2"/>
    <property type="match status" value="1"/>
</dbReference>
<keyword evidence="4" id="KW-1278">Translocase</keyword>
<dbReference type="InterPro" id="IPR003593">
    <property type="entry name" value="AAA+_ATPase"/>
</dbReference>
<evidence type="ECO:0000256" key="3">
    <source>
        <dbReference type="ARBA" id="ARBA00022840"/>
    </source>
</evidence>
<dbReference type="SMART" id="SM00382">
    <property type="entry name" value="AAA"/>
    <property type="match status" value="1"/>
</dbReference>
<dbReference type="Gene3D" id="3.40.50.300">
    <property type="entry name" value="P-loop containing nucleotide triphosphate hydrolases"/>
    <property type="match status" value="1"/>
</dbReference>
<proteinExistence type="predicted"/>
<dbReference type="PANTHER" id="PTHR42794">
    <property type="entry name" value="HEMIN IMPORT ATP-BINDING PROTEIN HMUV"/>
    <property type="match status" value="1"/>
</dbReference>
<name>A0A841I2U3_9DEIO</name>
<keyword evidence="2" id="KW-0547">Nucleotide-binding</keyword>
<evidence type="ECO:0000256" key="2">
    <source>
        <dbReference type="ARBA" id="ARBA00022741"/>
    </source>
</evidence>
<feature type="domain" description="ABC transporter" evidence="5">
    <location>
        <begin position="4"/>
        <end position="246"/>
    </location>
</feature>
<gene>
    <name evidence="6" type="ORF">HNR42_002165</name>
</gene>
<keyword evidence="7" id="KW-1185">Reference proteome</keyword>
<dbReference type="PROSITE" id="PS00211">
    <property type="entry name" value="ABC_TRANSPORTER_1"/>
    <property type="match status" value="1"/>
</dbReference>
<dbReference type="EMBL" id="JACHHG010000007">
    <property type="protein sequence ID" value="MBB6098730.1"/>
    <property type="molecule type" value="Genomic_DNA"/>
</dbReference>
<dbReference type="GO" id="GO:0005524">
    <property type="term" value="F:ATP binding"/>
    <property type="evidence" value="ECO:0007669"/>
    <property type="project" value="UniProtKB-KW"/>
</dbReference>
<reference evidence="6 7" key="1">
    <citation type="submission" date="2020-08" db="EMBL/GenBank/DDBJ databases">
        <title>Genomic Encyclopedia of Type Strains, Phase IV (KMG-IV): sequencing the most valuable type-strain genomes for metagenomic binning, comparative biology and taxonomic classification.</title>
        <authorList>
            <person name="Goeker M."/>
        </authorList>
    </citation>
    <scope>NUCLEOTIDE SEQUENCE [LARGE SCALE GENOMIC DNA]</scope>
    <source>
        <strain evidence="6 7">DSM 21458</strain>
    </source>
</reference>
<dbReference type="RefSeq" id="WP_343058356.1">
    <property type="nucleotide sequence ID" value="NZ_JACHHG010000007.1"/>
</dbReference>
<dbReference type="InterPro" id="IPR017871">
    <property type="entry name" value="ABC_transporter-like_CS"/>
</dbReference>
<dbReference type="Proteomes" id="UP000569951">
    <property type="component" value="Unassembled WGS sequence"/>
</dbReference>
<dbReference type="PANTHER" id="PTHR42794:SF1">
    <property type="entry name" value="HEMIN IMPORT ATP-BINDING PROTEIN HMUV"/>
    <property type="match status" value="1"/>
</dbReference>
<dbReference type="Pfam" id="PF00005">
    <property type="entry name" value="ABC_tran"/>
    <property type="match status" value="1"/>
</dbReference>
<evidence type="ECO:0000256" key="1">
    <source>
        <dbReference type="ARBA" id="ARBA00022448"/>
    </source>
</evidence>
<dbReference type="InterPro" id="IPR027417">
    <property type="entry name" value="P-loop_NTPase"/>
</dbReference>
<evidence type="ECO:0000313" key="7">
    <source>
        <dbReference type="Proteomes" id="UP000569951"/>
    </source>
</evidence>
<dbReference type="InterPro" id="IPR003439">
    <property type="entry name" value="ABC_transporter-like_ATP-bd"/>
</dbReference>
<keyword evidence="3 6" id="KW-0067">ATP-binding</keyword>
<accession>A0A841I2U3</accession>
<comment type="caution">
    <text evidence="6">The sequence shown here is derived from an EMBL/GenBank/DDBJ whole genome shotgun (WGS) entry which is preliminary data.</text>
</comment>
<evidence type="ECO:0000256" key="4">
    <source>
        <dbReference type="ARBA" id="ARBA00022967"/>
    </source>
</evidence>
<dbReference type="AlphaFoldDB" id="A0A841I2U3"/>
<dbReference type="SUPFAM" id="SSF52540">
    <property type="entry name" value="P-loop containing nucleoside triphosphate hydrolases"/>
    <property type="match status" value="1"/>
</dbReference>
<protein>
    <submittedName>
        <fullName evidence="6">Iron complex transport system ATP-binding protein</fullName>
    </submittedName>
</protein>
<keyword evidence="1" id="KW-0813">Transport</keyword>